<gene>
    <name evidence="4" type="ORF">ADL15_49350</name>
</gene>
<evidence type="ECO:0000313" key="4">
    <source>
        <dbReference type="EMBL" id="KUL21999.1"/>
    </source>
</evidence>
<dbReference type="InterPro" id="IPR035994">
    <property type="entry name" value="Nucleoside_phosphorylase_sf"/>
</dbReference>
<dbReference type="InterPro" id="IPR053137">
    <property type="entry name" value="NLR-like"/>
</dbReference>
<evidence type="ECO:0000259" key="1">
    <source>
        <dbReference type="Pfam" id="PF01048"/>
    </source>
</evidence>
<feature type="domain" description="Nucleoside phosphorylase" evidence="1">
    <location>
        <begin position="2"/>
        <end position="275"/>
    </location>
</feature>
<feature type="domain" description="vWA-MoxR associated protein middle region 0" evidence="2">
    <location>
        <begin position="313"/>
        <end position="408"/>
    </location>
</feature>
<keyword evidence="5" id="KW-1185">Reference proteome</keyword>
<dbReference type="PANTHER" id="PTHR46082">
    <property type="entry name" value="ATP/GTP-BINDING PROTEIN-RELATED"/>
    <property type="match status" value="1"/>
</dbReference>
<name>A0A117MK94_9ACTN</name>
<dbReference type="Proteomes" id="UP000053244">
    <property type="component" value="Unassembled WGS sequence"/>
</dbReference>
<dbReference type="GO" id="GO:0003824">
    <property type="term" value="F:catalytic activity"/>
    <property type="evidence" value="ECO:0007669"/>
    <property type="project" value="InterPro"/>
</dbReference>
<dbReference type="SUPFAM" id="SSF53167">
    <property type="entry name" value="Purine and uridine phosphorylases"/>
    <property type="match status" value="1"/>
</dbReference>
<evidence type="ECO:0000259" key="3">
    <source>
        <dbReference type="Pfam" id="PF20028"/>
    </source>
</evidence>
<dbReference type="Pfam" id="PF20028">
    <property type="entry name" value="VMAP-C"/>
    <property type="match status" value="1"/>
</dbReference>
<dbReference type="Gene3D" id="3.40.50.1580">
    <property type="entry name" value="Nucleoside phosphorylase domain"/>
    <property type="match status" value="1"/>
</dbReference>
<dbReference type="GO" id="GO:0009116">
    <property type="term" value="P:nucleoside metabolic process"/>
    <property type="evidence" value="ECO:0007669"/>
    <property type="project" value="InterPro"/>
</dbReference>
<reference evidence="4 5" key="1">
    <citation type="submission" date="2015-10" db="EMBL/GenBank/DDBJ databases">
        <authorList>
            <person name="Gilbert D.G."/>
        </authorList>
    </citation>
    <scope>NUCLEOTIDE SEQUENCE [LARGE SCALE GENOMIC DNA]</scope>
    <source>
        <strain evidence="4 5">NRRL B-16712</strain>
    </source>
</reference>
<dbReference type="Pfam" id="PF01048">
    <property type="entry name" value="PNP_UDP_1"/>
    <property type="match status" value="1"/>
</dbReference>
<comment type="caution">
    <text evidence="4">The sequence shown here is derived from an EMBL/GenBank/DDBJ whole genome shotgun (WGS) entry which is preliminary data.</text>
</comment>
<dbReference type="InterPro" id="IPR045450">
    <property type="entry name" value="VMAP_C"/>
</dbReference>
<dbReference type="EMBL" id="LLZH01000345">
    <property type="protein sequence ID" value="KUL21999.1"/>
    <property type="molecule type" value="Genomic_DNA"/>
</dbReference>
<dbReference type="InterPro" id="IPR000845">
    <property type="entry name" value="Nucleoside_phosphorylase_d"/>
</dbReference>
<evidence type="ECO:0000259" key="2">
    <source>
        <dbReference type="Pfam" id="PF19916"/>
    </source>
</evidence>
<dbReference type="PANTHER" id="PTHR46082:SF6">
    <property type="entry name" value="AAA+ ATPASE DOMAIN-CONTAINING PROTEIN-RELATED"/>
    <property type="match status" value="1"/>
</dbReference>
<dbReference type="AlphaFoldDB" id="A0A117MK94"/>
<protein>
    <submittedName>
        <fullName evidence="4">Uncharacterized protein</fullName>
    </submittedName>
</protein>
<proteinExistence type="predicted"/>
<organism evidence="4 5">
    <name type="scientific">Actinoplanes awajinensis subsp. mycoplanecinus</name>
    <dbReference type="NCBI Taxonomy" id="135947"/>
    <lineage>
        <taxon>Bacteria</taxon>
        <taxon>Bacillati</taxon>
        <taxon>Actinomycetota</taxon>
        <taxon>Actinomycetes</taxon>
        <taxon>Micromonosporales</taxon>
        <taxon>Micromonosporaceae</taxon>
        <taxon>Actinoplanes</taxon>
    </lineage>
</organism>
<feature type="domain" description="vWA-MoxR associated protein C-terminal" evidence="3">
    <location>
        <begin position="440"/>
        <end position="673"/>
    </location>
</feature>
<accession>A0A117MK94</accession>
<sequence>MTLGIMTALPVEAAAVLSVVQDVTGFADPHDQNAYQVGLLPSSDPDRPHTVAVLMMPRDGTRLAATCCTNMLRTFPNIRTVLMAGIAGGVPRPAEPDRHVRLGDIVVATEGLIDYGHVRETDTGAVLRGRQSGGTLANRLLRAAGQLRLTEEQTGRRPWEEWLDPDRHEQAGRYPRPPADTDVLRTGDQVIPHPLPPEPAPAPGMPQIHYGAIGSADVLMKSERRRDELAGQHPDLRAVEMEGSGIAASTAANERSWFMVRGVADYAATGKNDRWHRYASYTAAVYLRALLAATPPLAAPRALVSGRALPLVPEPEQQALDALLIDVPADVDLRAVWHAAVPDLPEPDREVFSTPGAVYHHLARYNARAGEPHPAFRFVDRLGRAMANSPTGRELRGWAAARAGLGHQAVDERDSPEDPATRAGKARPALVLRITVDGIDRTRCRITPFLQTTRGPWRPVPGPGEPVDVPRADLAAATAVLVGKAEEAWQDTADRADIEFVLPTALLNEAVQWYPGPEILGESKPIGIEYAVAVRSLERMRETRVHRAWGQRWRQLDRQPFTGRVFRGRGDPADLDDWATELISDDGYLVVVLSAPPGTEVGTGELRAALRAGVPIILWDQREPRPADGTQGLERLVAEPTGLLPENTRRIRIEAASDPAHFGRSVALLWDDADRPITERQADS</sequence>
<dbReference type="Pfam" id="PF19916">
    <property type="entry name" value="VMAP-M0"/>
    <property type="match status" value="1"/>
</dbReference>
<dbReference type="InterPro" id="IPR045555">
    <property type="entry name" value="VMAP-M0"/>
</dbReference>
<evidence type="ECO:0000313" key="5">
    <source>
        <dbReference type="Proteomes" id="UP000053244"/>
    </source>
</evidence>